<comment type="caution">
    <text evidence="2">The sequence shown here is derived from an EMBL/GenBank/DDBJ whole genome shotgun (WGS) entry which is preliminary data.</text>
</comment>
<feature type="compositionally biased region" description="Basic and acidic residues" evidence="1">
    <location>
        <begin position="1"/>
        <end position="11"/>
    </location>
</feature>
<evidence type="ECO:0000313" key="2">
    <source>
        <dbReference type="EMBL" id="GAA1701550.1"/>
    </source>
</evidence>
<dbReference type="EMBL" id="BAAAQG010000003">
    <property type="protein sequence ID" value="GAA1701550.1"/>
    <property type="molecule type" value="Genomic_DNA"/>
</dbReference>
<evidence type="ECO:0000313" key="3">
    <source>
        <dbReference type="Proteomes" id="UP001500383"/>
    </source>
</evidence>
<dbReference type="RefSeq" id="WP_182609884.1">
    <property type="nucleotide sequence ID" value="NZ_BAAAQG010000003.1"/>
</dbReference>
<evidence type="ECO:0000256" key="1">
    <source>
        <dbReference type="SAM" id="MobiDB-lite"/>
    </source>
</evidence>
<proteinExistence type="predicted"/>
<dbReference type="Proteomes" id="UP001500383">
    <property type="component" value="Unassembled WGS sequence"/>
</dbReference>
<reference evidence="2 3" key="1">
    <citation type="journal article" date="2019" name="Int. J. Syst. Evol. Microbiol.">
        <title>The Global Catalogue of Microorganisms (GCM) 10K type strain sequencing project: providing services to taxonomists for standard genome sequencing and annotation.</title>
        <authorList>
            <consortium name="The Broad Institute Genomics Platform"/>
            <consortium name="The Broad Institute Genome Sequencing Center for Infectious Disease"/>
            <person name="Wu L."/>
            <person name="Ma J."/>
        </authorList>
    </citation>
    <scope>NUCLEOTIDE SEQUENCE [LARGE SCALE GENOMIC DNA]</scope>
    <source>
        <strain evidence="2 3">JCM 16002</strain>
    </source>
</reference>
<feature type="compositionally biased region" description="Basic and acidic residues" evidence="1">
    <location>
        <begin position="39"/>
        <end position="64"/>
    </location>
</feature>
<gene>
    <name evidence="2" type="ORF">GCM10009831_08220</name>
</gene>
<name>A0ABN2IAY2_9ACTN</name>
<keyword evidence="3" id="KW-1185">Reference proteome</keyword>
<feature type="region of interest" description="Disordered" evidence="1">
    <location>
        <begin position="1"/>
        <end position="64"/>
    </location>
</feature>
<feature type="compositionally biased region" description="Low complexity" evidence="1">
    <location>
        <begin position="12"/>
        <end position="25"/>
    </location>
</feature>
<sequence length="64" mass="7154">MTDGAPDRRAQDSSAPIISASYSSARIDDVFGETLPRTTSDEARDLDARLGDDWWREQRPPHHG</sequence>
<accession>A0ABN2IAY2</accession>
<organism evidence="2 3">
    <name type="scientific">Dietzia cercidiphylli</name>
    <dbReference type="NCBI Taxonomy" id="498199"/>
    <lineage>
        <taxon>Bacteria</taxon>
        <taxon>Bacillati</taxon>
        <taxon>Actinomycetota</taxon>
        <taxon>Actinomycetes</taxon>
        <taxon>Mycobacteriales</taxon>
        <taxon>Dietziaceae</taxon>
        <taxon>Dietzia</taxon>
    </lineage>
</organism>
<protein>
    <submittedName>
        <fullName evidence="2">Uncharacterized protein</fullName>
    </submittedName>
</protein>